<evidence type="ECO:0000259" key="2">
    <source>
        <dbReference type="Pfam" id="PF09444"/>
    </source>
</evidence>
<feature type="compositionally biased region" description="Basic and acidic residues" evidence="1">
    <location>
        <begin position="433"/>
        <end position="445"/>
    </location>
</feature>
<feature type="region of interest" description="Disordered" evidence="1">
    <location>
        <begin position="1"/>
        <end position="278"/>
    </location>
</feature>
<comment type="caution">
    <text evidence="3">The sequence shown here is derived from an EMBL/GenBank/DDBJ whole genome shotgun (WGS) entry which is preliminary data.</text>
</comment>
<gene>
    <name evidence="3" type="ORF">TRAPUB_13295</name>
</gene>
<dbReference type="OrthoDB" id="3361281at2759"/>
<feature type="compositionally biased region" description="Acidic residues" evidence="1">
    <location>
        <begin position="76"/>
        <end position="85"/>
    </location>
</feature>
<feature type="compositionally biased region" description="Basic and acidic residues" evidence="1">
    <location>
        <begin position="1098"/>
        <end position="1117"/>
    </location>
</feature>
<feature type="compositionally biased region" description="Acidic residues" evidence="1">
    <location>
        <begin position="603"/>
        <end position="614"/>
    </location>
</feature>
<dbReference type="InterPro" id="IPR018564">
    <property type="entry name" value="Repl_chkpnt_MRC1_dom"/>
</dbReference>
<feature type="compositionally biased region" description="Basic and acidic residues" evidence="1">
    <location>
        <begin position="18"/>
        <end position="28"/>
    </location>
</feature>
<feature type="compositionally biased region" description="Polar residues" evidence="1">
    <location>
        <begin position="955"/>
        <end position="965"/>
    </location>
</feature>
<feature type="compositionally biased region" description="Basic and acidic residues" evidence="1">
    <location>
        <begin position="530"/>
        <end position="553"/>
    </location>
</feature>
<feature type="region of interest" description="Disordered" evidence="1">
    <location>
        <begin position="314"/>
        <end position="475"/>
    </location>
</feature>
<feature type="region of interest" description="Disordered" evidence="1">
    <location>
        <begin position="977"/>
        <end position="1161"/>
    </location>
</feature>
<feature type="compositionally biased region" description="Acidic residues" evidence="1">
    <location>
        <begin position="627"/>
        <end position="636"/>
    </location>
</feature>
<proteinExistence type="predicted"/>
<feature type="compositionally biased region" description="Basic and acidic residues" evidence="1">
    <location>
        <begin position="1256"/>
        <end position="1272"/>
    </location>
</feature>
<feature type="region of interest" description="Disordered" evidence="1">
    <location>
        <begin position="1228"/>
        <end position="1375"/>
    </location>
</feature>
<accession>A0A1M2VRL2</accession>
<sequence>MSRSPSPVIRRATRTYGRRRDTSEHDISFDVGNTSIESREDSLSSTSLPLDYELPPSSDDFDASNTSSVSARAEDADNSDDESPDEGAGRFQFAWRKGLKKIDADDSEPSSQPTGRDPHEEISEGIPRVPTRPASPADQAAQDVFSGTLSSLTASAQSSSLIIHKRAPRRLEALPPSEPESEAEQRASTPQTSPHHPINTPQTRSSPTPPTSIEMPPNKGKGTQREASSLSLSLESADDLTSNVKPATAKRQKKPKASGAAKRVKAPTKKEQIETRKATARITAQQNVAIQPAQQTTFTLSEFLQRIQPTVVATLPSRSKSRSRSPAIPLPSDPIQAFSSSPAADRQSPRPTASSSRISQREFLPTDLLGGSAAYSESSSEEEFPDAAQLYQEQEKARKAEENKRRAQEIKAQAVAQKRRHASDSEDDLVIEDDPKNVARDEAQSRRGLSAKGVLPSRSRQKHLSLARTGPRESKVFLMDEEDTRHLLETTATSSFLAPQTKAKGKPVQMDPKTLNMLLLAQDDKVKARTIKEKEEDYKRRGGRIKERPEAHAAVHNPQEALQRIVERGRAVDKRDEDVEMIEDSGSDEEYRPADTADHDGSQDSEEENDEDGENAPPNPLRGDLGEQADDEDDDNPFLAPRPHRPHRPVARRAVAAVMSDDEEDSENRPPPGRVLVRDSSFARPSHSPQAGDAVDADQSLARRRSMSSGDQTEEGTDKENDARLSFDRGDDKENTVIAVQSPGLSLPLTRGFGSLFAAELQASPLAANRSMTDGVRSPLKELPADEEEEDPFMFSPGPLRLGNSTPGPAVAGVGSPMDLSLSGGGGGLQEAFSLGGKGKERAPSPSPLPLVEALPIGKGGGFSQFFTQEGGGGFEKLKAAQRDDDISLTLEPGLQPVLEVDQSLAKKADEIFEKEQELAVKEQQVTRKEPTPEMFVDENGFLTQTRPELRTPMNMITPSQPVTSLRLSSPATLLGSVRKPLAPLFTQGPDDDDDLPRRRLKKRDTTPPPQASSSRPKNAFEVLGRRPPSPKAKRPAKSAFIEGEAEESDEDAAFGFGGKKQDDDEEDSDDDAQDQPLPGLVDDKEMDDQTLAQQAVLEKHREHEELDDKAREKAARDAATGKLRVKRRDRGIGFEDSDSDEGSDDGRRARPVNKKPRLNDSIAALSKDKETAPFALEYSANVDDDDNEFAYLKQDDMEMDVQEPEEEEEEPREVISHAQLREEMLQRARESDAVPVFNPNDVSRWDDGSEDEMDSDIRVREVSLDQRRDAAGRLGTNNDADEPSRKEAMREEDRRRMAKWVKAESASRAAGIVGRSSGGSAAVTGHGKAKAGGGSFKEPHPRASSSASIAGRTKVAKAPSVLSAVSSRRAKFAN</sequence>
<feature type="compositionally biased region" description="Basic residues" evidence="1">
    <location>
        <begin position="642"/>
        <end position="651"/>
    </location>
</feature>
<keyword evidence="4" id="KW-1185">Reference proteome</keyword>
<evidence type="ECO:0000313" key="3">
    <source>
        <dbReference type="EMBL" id="OJT10190.1"/>
    </source>
</evidence>
<feature type="compositionally biased region" description="Low complexity" evidence="1">
    <location>
        <begin position="146"/>
        <end position="161"/>
    </location>
</feature>
<feature type="compositionally biased region" description="Basic and acidic residues" evidence="1">
    <location>
        <begin position="268"/>
        <end position="277"/>
    </location>
</feature>
<feature type="compositionally biased region" description="Polar residues" evidence="1">
    <location>
        <begin position="349"/>
        <end position="358"/>
    </location>
</feature>
<feature type="domain" description="DNA replication checkpoint mediator MRC1" evidence="2">
    <location>
        <begin position="1037"/>
        <end position="1176"/>
    </location>
</feature>
<reference evidence="3 4" key="1">
    <citation type="submission" date="2016-10" db="EMBL/GenBank/DDBJ databases">
        <title>Genome sequence of the basidiomycete white-rot fungus Trametes pubescens.</title>
        <authorList>
            <person name="Makela M.R."/>
            <person name="Granchi Z."/>
            <person name="Peng M."/>
            <person name="De Vries R.P."/>
            <person name="Grigoriev I."/>
            <person name="Riley R."/>
            <person name="Hilden K."/>
        </authorList>
    </citation>
    <scope>NUCLEOTIDE SEQUENCE [LARGE SCALE GENOMIC DNA]</scope>
    <source>
        <strain evidence="3 4">FBCC735</strain>
    </source>
</reference>
<evidence type="ECO:0000313" key="4">
    <source>
        <dbReference type="Proteomes" id="UP000184267"/>
    </source>
</evidence>
<feature type="region of interest" description="Disordered" evidence="1">
    <location>
        <begin position="920"/>
        <end position="965"/>
    </location>
</feature>
<organism evidence="3 4">
    <name type="scientific">Trametes pubescens</name>
    <name type="common">White-rot fungus</name>
    <dbReference type="NCBI Taxonomy" id="154538"/>
    <lineage>
        <taxon>Eukaryota</taxon>
        <taxon>Fungi</taxon>
        <taxon>Dikarya</taxon>
        <taxon>Basidiomycota</taxon>
        <taxon>Agaricomycotina</taxon>
        <taxon>Agaricomycetes</taxon>
        <taxon>Polyporales</taxon>
        <taxon>Polyporaceae</taxon>
        <taxon>Trametes</taxon>
    </lineage>
</organism>
<dbReference type="STRING" id="154538.A0A1M2VRL2"/>
<feature type="compositionally biased region" description="Basic and acidic residues" evidence="1">
    <location>
        <begin position="565"/>
        <end position="577"/>
    </location>
</feature>
<feature type="compositionally biased region" description="Acidic residues" evidence="1">
    <location>
        <begin position="578"/>
        <end position="588"/>
    </location>
</feature>
<feature type="compositionally biased region" description="Basic and acidic residues" evidence="1">
    <location>
        <begin position="589"/>
        <end position="602"/>
    </location>
</feature>
<feature type="compositionally biased region" description="Acidic residues" evidence="1">
    <location>
        <begin position="1044"/>
        <end position="1053"/>
    </location>
</feature>
<feature type="compositionally biased region" description="Basic and acidic residues" evidence="1">
    <location>
        <begin position="716"/>
        <end position="735"/>
    </location>
</feature>
<feature type="region of interest" description="Disordered" evidence="1">
    <location>
        <begin position="530"/>
        <end position="735"/>
    </location>
</feature>
<protein>
    <recommendedName>
        <fullName evidence="2">DNA replication checkpoint mediator MRC1 domain-containing protein</fullName>
    </recommendedName>
</protein>
<name>A0A1M2VRL2_TRAPU</name>
<evidence type="ECO:0000256" key="1">
    <source>
        <dbReference type="SAM" id="MobiDB-lite"/>
    </source>
</evidence>
<dbReference type="Proteomes" id="UP000184267">
    <property type="component" value="Unassembled WGS sequence"/>
</dbReference>
<feature type="region of interest" description="Disordered" evidence="1">
    <location>
        <begin position="770"/>
        <end position="854"/>
    </location>
</feature>
<feature type="compositionally biased region" description="Basic and acidic residues" evidence="1">
    <location>
        <begin position="393"/>
        <end position="409"/>
    </location>
</feature>
<dbReference type="EMBL" id="MNAD01000803">
    <property type="protein sequence ID" value="OJT10190.1"/>
    <property type="molecule type" value="Genomic_DNA"/>
</dbReference>
<feature type="compositionally biased region" description="Basic and acidic residues" evidence="1">
    <location>
        <begin position="1283"/>
        <end position="1296"/>
    </location>
</feature>
<feature type="compositionally biased region" description="Acidic residues" evidence="1">
    <location>
        <begin position="1064"/>
        <end position="1074"/>
    </location>
</feature>
<feature type="compositionally biased region" description="Low complexity" evidence="1">
    <location>
        <begin position="226"/>
        <end position="235"/>
    </location>
</feature>
<dbReference type="Pfam" id="PF09444">
    <property type="entry name" value="MRC1"/>
    <property type="match status" value="1"/>
</dbReference>
<feature type="compositionally biased region" description="Basic residues" evidence="1">
    <location>
        <begin position="248"/>
        <end position="267"/>
    </location>
</feature>
<dbReference type="OMA" id="HGFLTQT"/>
<feature type="compositionally biased region" description="Basic and acidic residues" evidence="1">
    <location>
        <begin position="920"/>
        <end position="932"/>
    </location>
</feature>